<accession>X1I1R2</accession>
<sequence length="282" mass="31826">MDIKKPRTLPPHFSEVYRGSDSPDALSKLLEGELGTDIEIGQLLIGTSTLDIPISIDIDSLPMHVQVAGTTGAGKSFFMLTFITSALRNNLKNWVLKKDLNKNVSVFMVDVHDEYMNGLQFQDKKKGIMDIANAVRKGSNEQYNAIFGDKFYLTRDLESVNIEMQRFSKPIRFRRSDLTVSDVTSVMYVSDQMSGYMNIVRASDQNWITKIETAAEDDTRGFAKGTVSAVKRRLYPIINSQIFKDDKVSDLAEIIYNLESGHFYNFNTALLSSTEQFVVITM</sequence>
<dbReference type="Pfam" id="PF01935">
    <property type="entry name" value="DUF87"/>
    <property type="match status" value="1"/>
</dbReference>
<reference evidence="2" key="1">
    <citation type="journal article" date="2014" name="Front. Microbiol.">
        <title>High frequency of phylogenetically diverse reductive dehalogenase-homologous genes in deep subseafloor sedimentary metagenomes.</title>
        <authorList>
            <person name="Kawai M."/>
            <person name="Futagami T."/>
            <person name="Toyoda A."/>
            <person name="Takaki Y."/>
            <person name="Nishi S."/>
            <person name="Hori S."/>
            <person name="Arai W."/>
            <person name="Tsubouchi T."/>
            <person name="Morono Y."/>
            <person name="Uchiyama I."/>
            <person name="Ito T."/>
            <person name="Fujiyama A."/>
            <person name="Inagaki F."/>
            <person name="Takami H."/>
        </authorList>
    </citation>
    <scope>NUCLEOTIDE SEQUENCE</scope>
    <source>
        <strain evidence="2">Expedition CK06-06</strain>
    </source>
</reference>
<organism evidence="2">
    <name type="scientific">marine sediment metagenome</name>
    <dbReference type="NCBI Taxonomy" id="412755"/>
    <lineage>
        <taxon>unclassified sequences</taxon>
        <taxon>metagenomes</taxon>
        <taxon>ecological metagenomes</taxon>
    </lineage>
</organism>
<comment type="caution">
    <text evidence="2">The sequence shown here is derived from an EMBL/GenBank/DDBJ whole genome shotgun (WGS) entry which is preliminary data.</text>
</comment>
<dbReference type="PANTHER" id="PTHR42957">
    <property type="entry name" value="HELICASE MJ1565-RELATED"/>
    <property type="match status" value="1"/>
</dbReference>
<dbReference type="InterPro" id="IPR008571">
    <property type="entry name" value="HerA-like"/>
</dbReference>
<dbReference type="PANTHER" id="PTHR42957:SF1">
    <property type="entry name" value="HELICASE MJ1565-RELATED"/>
    <property type="match status" value="1"/>
</dbReference>
<dbReference type="EMBL" id="BARU01017419">
    <property type="protein sequence ID" value="GAH59999.1"/>
    <property type="molecule type" value="Genomic_DNA"/>
</dbReference>
<name>X1I1R2_9ZZZZ</name>
<dbReference type="Gene3D" id="3.40.50.300">
    <property type="entry name" value="P-loop containing nucleotide triphosphate hydrolases"/>
    <property type="match status" value="1"/>
</dbReference>
<dbReference type="InterPro" id="IPR027417">
    <property type="entry name" value="P-loop_NTPase"/>
</dbReference>
<evidence type="ECO:0000313" key="2">
    <source>
        <dbReference type="EMBL" id="GAH59999.1"/>
    </source>
</evidence>
<evidence type="ECO:0000259" key="1">
    <source>
        <dbReference type="Pfam" id="PF01935"/>
    </source>
</evidence>
<feature type="non-terminal residue" evidence="2">
    <location>
        <position position="282"/>
    </location>
</feature>
<dbReference type="SUPFAM" id="SSF52540">
    <property type="entry name" value="P-loop containing nucleoside triphosphate hydrolases"/>
    <property type="match status" value="1"/>
</dbReference>
<protein>
    <recommendedName>
        <fullName evidence="1">Helicase HerA central domain-containing protein</fullName>
    </recommendedName>
</protein>
<dbReference type="AlphaFoldDB" id="X1I1R2"/>
<gene>
    <name evidence="2" type="ORF">S03H2_28905</name>
</gene>
<dbReference type="InterPro" id="IPR002789">
    <property type="entry name" value="HerA_central"/>
</dbReference>
<feature type="domain" description="Helicase HerA central" evidence="1">
    <location>
        <begin position="38"/>
        <end position="278"/>
    </location>
</feature>
<proteinExistence type="predicted"/>